<dbReference type="PANTHER" id="PTHR43284:SF1">
    <property type="entry name" value="ASPARAGINE SYNTHETASE"/>
    <property type="match status" value="1"/>
</dbReference>
<dbReference type="Pfam" id="PF00733">
    <property type="entry name" value="Asn_synthase"/>
    <property type="match status" value="1"/>
</dbReference>
<feature type="domain" description="Asparagine synthetase" evidence="1">
    <location>
        <begin position="1"/>
        <end position="239"/>
    </location>
</feature>
<feature type="non-terminal residue" evidence="2">
    <location>
        <position position="1"/>
    </location>
</feature>
<protein>
    <recommendedName>
        <fullName evidence="1">Asparagine synthetase domain-containing protein</fullName>
    </recommendedName>
</protein>
<accession>A0A383CIV2</accession>
<evidence type="ECO:0000259" key="1">
    <source>
        <dbReference type="Pfam" id="PF00733"/>
    </source>
</evidence>
<evidence type="ECO:0000313" key="2">
    <source>
        <dbReference type="EMBL" id="SVE31675.1"/>
    </source>
</evidence>
<dbReference type="SUPFAM" id="SSF52402">
    <property type="entry name" value="Adenine nucleotide alpha hydrolases-like"/>
    <property type="match status" value="1"/>
</dbReference>
<feature type="non-terminal residue" evidence="2">
    <location>
        <position position="240"/>
    </location>
</feature>
<organism evidence="2">
    <name type="scientific">marine metagenome</name>
    <dbReference type="NCBI Taxonomy" id="408172"/>
    <lineage>
        <taxon>unclassified sequences</taxon>
        <taxon>metagenomes</taxon>
        <taxon>ecological metagenomes</taxon>
    </lineage>
</organism>
<gene>
    <name evidence="2" type="ORF">METZ01_LOCUS484529</name>
</gene>
<dbReference type="Gene3D" id="3.40.50.620">
    <property type="entry name" value="HUPs"/>
    <property type="match status" value="1"/>
</dbReference>
<dbReference type="EMBL" id="UINC01208901">
    <property type="protein sequence ID" value="SVE31675.1"/>
    <property type="molecule type" value="Genomic_DNA"/>
</dbReference>
<proteinExistence type="predicted"/>
<dbReference type="GO" id="GO:0004066">
    <property type="term" value="F:asparagine synthase (glutamine-hydrolyzing) activity"/>
    <property type="evidence" value="ECO:0007669"/>
    <property type="project" value="InterPro"/>
</dbReference>
<sequence>LGAFLSGGLDSSSIVAGMCHSQPSETHQTFSMGFREESFSELEMAKRVARHLKVIHKDQMVLPNLVENLSEIAYFADEPFADTSIIPMYYLAEFSRKHVTVCLSGDGADEILGGYETYLADKICRYTGFLSTAQKDLIRGLIKKFLSTTFNKVGFDYKVRKFFEGHSPDLDRAHASWRVIFSEPEKKALLCPEVFSGWSQRDPQDNFLKLAREVQECHYLDRAMYMDIKTWLPDDILAKV</sequence>
<dbReference type="AlphaFoldDB" id="A0A383CIV2"/>
<name>A0A383CIV2_9ZZZZ</name>
<dbReference type="PANTHER" id="PTHR43284">
    <property type="entry name" value="ASPARAGINE SYNTHETASE (GLUTAMINE-HYDROLYZING)"/>
    <property type="match status" value="1"/>
</dbReference>
<dbReference type="GO" id="GO:0005829">
    <property type="term" value="C:cytosol"/>
    <property type="evidence" value="ECO:0007669"/>
    <property type="project" value="TreeGrafter"/>
</dbReference>
<dbReference type="InterPro" id="IPR001962">
    <property type="entry name" value="Asn_synthase"/>
</dbReference>
<reference evidence="2" key="1">
    <citation type="submission" date="2018-05" db="EMBL/GenBank/DDBJ databases">
        <authorList>
            <person name="Lanie J.A."/>
            <person name="Ng W.-L."/>
            <person name="Kazmierczak K.M."/>
            <person name="Andrzejewski T.M."/>
            <person name="Davidsen T.M."/>
            <person name="Wayne K.J."/>
            <person name="Tettelin H."/>
            <person name="Glass J.I."/>
            <person name="Rusch D."/>
            <person name="Podicherti R."/>
            <person name="Tsui H.-C.T."/>
            <person name="Winkler M.E."/>
        </authorList>
    </citation>
    <scope>NUCLEOTIDE SEQUENCE</scope>
</reference>
<dbReference type="InterPro" id="IPR014729">
    <property type="entry name" value="Rossmann-like_a/b/a_fold"/>
</dbReference>
<dbReference type="InterPro" id="IPR051786">
    <property type="entry name" value="ASN_synthetase/amidase"/>
</dbReference>
<dbReference type="GO" id="GO:0006529">
    <property type="term" value="P:asparagine biosynthetic process"/>
    <property type="evidence" value="ECO:0007669"/>
    <property type="project" value="InterPro"/>
</dbReference>
<dbReference type="CDD" id="cd01991">
    <property type="entry name" value="Asn_synthase_B_C"/>
    <property type="match status" value="1"/>
</dbReference>